<organism evidence="1 2">
    <name type="scientific">Catharanthus roseus</name>
    <name type="common">Madagascar periwinkle</name>
    <name type="synonym">Vinca rosea</name>
    <dbReference type="NCBI Taxonomy" id="4058"/>
    <lineage>
        <taxon>Eukaryota</taxon>
        <taxon>Viridiplantae</taxon>
        <taxon>Streptophyta</taxon>
        <taxon>Embryophyta</taxon>
        <taxon>Tracheophyta</taxon>
        <taxon>Spermatophyta</taxon>
        <taxon>Magnoliopsida</taxon>
        <taxon>eudicotyledons</taxon>
        <taxon>Gunneridae</taxon>
        <taxon>Pentapetalae</taxon>
        <taxon>asterids</taxon>
        <taxon>lamiids</taxon>
        <taxon>Gentianales</taxon>
        <taxon>Apocynaceae</taxon>
        <taxon>Rauvolfioideae</taxon>
        <taxon>Vinceae</taxon>
        <taxon>Catharanthinae</taxon>
        <taxon>Catharanthus</taxon>
    </lineage>
</organism>
<dbReference type="EMBL" id="CM044701">
    <property type="protein sequence ID" value="KAI5680958.1"/>
    <property type="molecule type" value="Genomic_DNA"/>
</dbReference>
<evidence type="ECO:0000313" key="1">
    <source>
        <dbReference type="EMBL" id="KAI5680958.1"/>
    </source>
</evidence>
<gene>
    <name evidence="1" type="ORF">M9H77_02185</name>
</gene>
<proteinExistence type="predicted"/>
<accession>A0ACC0C827</accession>
<name>A0ACC0C827_CATRO</name>
<comment type="caution">
    <text evidence="1">The sequence shown here is derived from an EMBL/GenBank/DDBJ whole genome shotgun (WGS) entry which is preliminary data.</text>
</comment>
<reference evidence="2" key="1">
    <citation type="journal article" date="2023" name="Nat. Plants">
        <title>Single-cell RNA sequencing provides a high-resolution roadmap for understanding the multicellular compartmentation of specialized metabolism.</title>
        <authorList>
            <person name="Sun S."/>
            <person name="Shen X."/>
            <person name="Li Y."/>
            <person name="Li Y."/>
            <person name="Wang S."/>
            <person name="Li R."/>
            <person name="Zhang H."/>
            <person name="Shen G."/>
            <person name="Guo B."/>
            <person name="Wei J."/>
            <person name="Xu J."/>
            <person name="St-Pierre B."/>
            <person name="Chen S."/>
            <person name="Sun C."/>
        </authorList>
    </citation>
    <scope>NUCLEOTIDE SEQUENCE [LARGE SCALE GENOMIC DNA]</scope>
</reference>
<evidence type="ECO:0000313" key="2">
    <source>
        <dbReference type="Proteomes" id="UP001060085"/>
    </source>
</evidence>
<keyword evidence="2" id="KW-1185">Reference proteome</keyword>
<protein>
    <submittedName>
        <fullName evidence="1">Uncharacterized protein</fullName>
    </submittedName>
</protein>
<dbReference type="Proteomes" id="UP001060085">
    <property type="component" value="Linkage Group LG01"/>
</dbReference>
<sequence length="180" mass="20520">MNQMSQSPLDLRLGPITRAQIKKLKLQEDDGMIAYMEDALKSKVGEFEDQGKHPKLLTMCSIFKEQSKAQLEVNLANCWEGCTLPPMARPLLPLPVRFCLDFPRHWQPTADRRFYPPVASRFHVGFGLSVLLDEILYIQVVFQLFIKGFIGFSLECRSYKSSIKVLQEGGDLGKDLNPMQ</sequence>